<dbReference type="SMART" id="SM00382">
    <property type="entry name" value="AAA"/>
    <property type="match status" value="1"/>
</dbReference>
<reference evidence="15" key="1">
    <citation type="journal article" date="2019" name="Int. J. Syst. Evol. Microbiol.">
        <title>The Global Catalogue of Microorganisms (GCM) 10K type strain sequencing project: providing services to taxonomists for standard genome sequencing and annotation.</title>
        <authorList>
            <consortium name="The Broad Institute Genomics Platform"/>
            <consortium name="The Broad Institute Genome Sequencing Center for Infectious Disease"/>
            <person name="Wu L."/>
            <person name="Ma J."/>
        </authorList>
    </citation>
    <scope>NUCLEOTIDE SEQUENCE [LARGE SCALE GENOMIC DNA]</scope>
    <source>
        <strain evidence="15">JCM 19134</strain>
    </source>
</reference>
<dbReference type="PROSITE" id="PS50893">
    <property type="entry name" value="ABC_TRANSPORTER_2"/>
    <property type="match status" value="1"/>
</dbReference>
<dbReference type="InterPro" id="IPR003439">
    <property type="entry name" value="ABC_transporter-like_ATP-bd"/>
</dbReference>
<dbReference type="InterPro" id="IPR039421">
    <property type="entry name" value="Type_1_exporter"/>
</dbReference>
<evidence type="ECO:0000313" key="15">
    <source>
        <dbReference type="Proteomes" id="UP001409585"/>
    </source>
</evidence>
<evidence type="ECO:0000259" key="13">
    <source>
        <dbReference type="PROSITE" id="PS50990"/>
    </source>
</evidence>
<evidence type="ECO:0000256" key="4">
    <source>
        <dbReference type="ARBA" id="ARBA00022692"/>
    </source>
</evidence>
<evidence type="ECO:0000256" key="2">
    <source>
        <dbReference type="ARBA" id="ARBA00022448"/>
    </source>
</evidence>
<dbReference type="EMBL" id="BAABLX010000017">
    <property type="protein sequence ID" value="GAA4943395.1"/>
    <property type="molecule type" value="Genomic_DNA"/>
</dbReference>
<dbReference type="InterPro" id="IPR003593">
    <property type="entry name" value="AAA+_ATPase"/>
</dbReference>
<dbReference type="InterPro" id="IPR036640">
    <property type="entry name" value="ABC1_TM_sf"/>
</dbReference>
<dbReference type="PROSITE" id="PS50990">
    <property type="entry name" value="PEPTIDASE_C39"/>
    <property type="match status" value="1"/>
</dbReference>
<dbReference type="Gene3D" id="3.40.50.300">
    <property type="entry name" value="P-loop containing nucleotide triphosphate hydrolases"/>
    <property type="match status" value="1"/>
</dbReference>
<keyword evidence="3" id="KW-1003">Cell membrane</keyword>
<feature type="transmembrane region" description="Helical" evidence="10">
    <location>
        <begin position="276"/>
        <end position="300"/>
    </location>
</feature>
<dbReference type="Pfam" id="PF03412">
    <property type="entry name" value="Peptidase_C39"/>
    <property type="match status" value="1"/>
</dbReference>
<evidence type="ECO:0000256" key="9">
    <source>
        <dbReference type="ARBA" id="ARBA00023136"/>
    </source>
</evidence>
<dbReference type="InterPro" id="IPR005074">
    <property type="entry name" value="Peptidase_C39"/>
</dbReference>
<dbReference type="GO" id="GO:0008233">
    <property type="term" value="F:peptidase activity"/>
    <property type="evidence" value="ECO:0007669"/>
    <property type="project" value="InterPro"/>
</dbReference>
<dbReference type="PANTHER" id="PTHR43394">
    <property type="entry name" value="ATP-DEPENDENT PERMEASE MDL1, MITOCHONDRIAL"/>
    <property type="match status" value="1"/>
</dbReference>
<dbReference type="SUPFAM" id="SSF52540">
    <property type="entry name" value="P-loop containing nucleoside triphosphate hydrolases"/>
    <property type="match status" value="1"/>
</dbReference>
<dbReference type="Pfam" id="PF00005">
    <property type="entry name" value="ABC_tran"/>
    <property type="match status" value="1"/>
</dbReference>
<dbReference type="GO" id="GO:0005886">
    <property type="term" value="C:plasma membrane"/>
    <property type="evidence" value="ECO:0007669"/>
    <property type="project" value="UniProtKB-SubCell"/>
</dbReference>
<dbReference type="GO" id="GO:0016887">
    <property type="term" value="F:ATP hydrolysis activity"/>
    <property type="evidence" value="ECO:0007669"/>
    <property type="project" value="InterPro"/>
</dbReference>
<dbReference type="Gene3D" id="3.90.70.10">
    <property type="entry name" value="Cysteine proteinases"/>
    <property type="match status" value="1"/>
</dbReference>
<keyword evidence="6" id="KW-0378">Hydrolase</keyword>
<feature type="domain" description="ABC transmembrane type-1" evidence="12">
    <location>
        <begin position="173"/>
        <end position="451"/>
    </location>
</feature>
<keyword evidence="8 10" id="KW-1133">Transmembrane helix</keyword>
<evidence type="ECO:0000256" key="6">
    <source>
        <dbReference type="ARBA" id="ARBA00022801"/>
    </source>
</evidence>
<feature type="transmembrane region" description="Helical" evidence="10">
    <location>
        <begin position="207"/>
        <end position="224"/>
    </location>
</feature>
<dbReference type="GO" id="GO:0006508">
    <property type="term" value="P:proteolysis"/>
    <property type="evidence" value="ECO:0007669"/>
    <property type="project" value="InterPro"/>
</dbReference>
<keyword evidence="7" id="KW-0067">ATP-binding</keyword>
<evidence type="ECO:0000256" key="8">
    <source>
        <dbReference type="ARBA" id="ARBA00022989"/>
    </source>
</evidence>
<feature type="domain" description="ABC transporter" evidence="11">
    <location>
        <begin position="485"/>
        <end position="720"/>
    </location>
</feature>
<dbReference type="PANTHER" id="PTHR43394:SF1">
    <property type="entry name" value="ATP-BINDING CASSETTE SUB-FAMILY B MEMBER 10, MITOCHONDRIAL"/>
    <property type="match status" value="1"/>
</dbReference>
<keyword evidence="2" id="KW-0813">Transport</keyword>
<feature type="transmembrane region" description="Helical" evidence="10">
    <location>
        <begin position="307"/>
        <end position="325"/>
    </location>
</feature>
<evidence type="ECO:0000259" key="12">
    <source>
        <dbReference type="PROSITE" id="PS50929"/>
    </source>
</evidence>
<dbReference type="InterPro" id="IPR027417">
    <property type="entry name" value="P-loop_NTPase"/>
</dbReference>
<keyword evidence="15" id="KW-1185">Reference proteome</keyword>
<evidence type="ECO:0000256" key="10">
    <source>
        <dbReference type="SAM" id="Phobius"/>
    </source>
</evidence>
<dbReference type="Proteomes" id="UP001409585">
    <property type="component" value="Unassembled WGS sequence"/>
</dbReference>
<comment type="caution">
    <text evidence="14">The sequence shown here is derived from an EMBL/GenBank/DDBJ whole genome shotgun (WGS) entry which is preliminary data.</text>
</comment>
<comment type="subcellular location">
    <subcellularLocation>
        <location evidence="1">Cell membrane</location>
        <topology evidence="1">Multi-pass membrane protein</topology>
    </subcellularLocation>
</comment>
<dbReference type="Gene3D" id="1.20.1560.10">
    <property type="entry name" value="ABC transporter type 1, transmembrane domain"/>
    <property type="match status" value="1"/>
</dbReference>
<proteinExistence type="predicted"/>
<evidence type="ECO:0000256" key="5">
    <source>
        <dbReference type="ARBA" id="ARBA00022741"/>
    </source>
</evidence>
<dbReference type="PROSITE" id="PS50929">
    <property type="entry name" value="ABC_TM1F"/>
    <property type="match status" value="1"/>
</dbReference>
<evidence type="ECO:0000256" key="3">
    <source>
        <dbReference type="ARBA" id="ARBA00022475"/>
    </source>
</evidence>
<feature type="transmembrane region" description="Helical" evidence="10">
    <location>
        <begin position="173"/>
        <end position="195"/>
    </location>
</feature>
<keyword evidence="9 10" id="KW-0472">Membrane</keyword>
<evidence type="ECO:0000256" key="7">
    <source>
        <dbReference type="ARBA" id="ARBA00022840"/>
    </source>
</evidence>
<evidence type="ECO:0000259" key="11">
    <source>
        <dbReference type="PROSITE" id="PS50893"/>
    </source>
</evidence>
<dbReference type="FunFam" id="3.40.50.300:FF:000299">
    <property type="entry name" value="ABC transporter ATP-binding protein/permease"/>
    <property type="match status" value="1"/>
</dbReference>
<dbReference type="SUPFAM" id="SSF90123">
    <property type="entry name" value="ABC transporter transmembrane region"/>
    <property type="match status" value="1"/>
</dbReference>
<dbReference type="InterPro" id="IPR011527">
    <property type="entry name" value="ABC1_TM_dom"/>
</dbReference>
<dbReference type="GO" id="GO:0015421">
    <property type="term" value="F:ABC-type oligopeptide transporter activity"/>
    <property type="evidence" value="ECO:0007669"/>
    <property type="project" value="TreeGrafter"/>
</dbReference>
<dbReference type="RefSeq" id="WP_345421809.1">
    <property type="nucleotide sequence ID" value="NZ_AP031496.1"/>
</dbReference>
<evidence type="ECO:0000256" key="1">
    <source>
        <dbReference type="ARBA" id="ARBA00004651"/>
    </source>
</evidence>
<dbReference type="CDD" id="cd18587">
    <property type="entry name" value="ABC_6TM_LapB_like"/>
    <property type="match status" value="1"/>
</dbReference>
<dbReference type="InterPro" id="IPR017750">
    <property type="entry name" value="ATPase_T1SS"/>
</dbReference>
<dbReference type="CDD" id="cd02421">
    <property type="entry name" value="Peptidase_C39_likeD"/>
    <property type="match status" value="1"/>
</dbReference>
<keyword evidence="5" id="KW-0547">Nucleotide-binding</keyword>
<sequence length="724" mass="79512">MNSNVMHASAKSTGTDSGGPLMDCLQIVCGLYSVPVCSTAVLNDLPLKHHKLTPISFEDAASKVGMSSRMVVRKLSEINTELLPAVAILKNNQACVLTGFDARNKKITVIYPELKDCEETVPLAEFKERYTGYIIFVRPTRKAEKLKPLVGDVDAKGWFKNSLKCAVPLYRDVLIASVVISLLSLALPLFVMNVYDRVVPNAAVETLWVLAVGAGIALLSDWLLKMLRYFFVELAASRIELTLSSTVFGAVLGLHLKDRPLSVGAFVNNVQSIESIRSFTNSITLVAFIDIPFALIFAAIIAMIHPYLVFPIAVGCSVIVCYALYTQRTMSELSDESKEISASRNGLLTEVVSHIDDIKFFNTHNHMRYQWERQSLYLAKVNAKLRLLSSSVTSLASWVHQTVGVCLIIVGVYLVIEGYITQGGLIAAYLLSGRLMGPMAMVAGLLAQFFQAVTAYKTLSNLIEQERESPQAKQWSKHAISKGSIEFSNVVFKYPDQTNQALKDINLRIEPGEKVAILGHNGSGKTTINKLLLKSYQPTSGLVTVDGIDINQYEPSALRNSLAYVPQDIALFSGTLHDNLTSFDEEVSEDKLWQLMDQLGFSNFVNNNPNGINMLVGERGGLMSGGQRQTVALIRALIRNPQIYILDEPTSFMDSTTEANFCRLLTAEAKGKTVIVNTHRQALLQLVDRIILLDKGRCIADGDRDAVLAKLAKVQSAGAINGRA</sequence>
<dbReference type="GO" id="GO:0005524">
    <property type="term" value="F:ATP binding"/>
    <property type="evidence" value="ECO:0007669"/>
    <property type="project" value="UniProtKB-KW"/>
</dbReference>
<feature type="domain" description="Peptidase C39" evidence="13">
    <location>
        <begin position="14"/>
        <end position="137"/>
    </location>
</feature>
<dbReference type="AlphaFoldDB" id="A0AAV3U2J6"/>
<organism evidence="14 15">
    <name type="scientific">Halioxenophilus aromaticivorans</name>
    <dbReference type="NCBI Taxonomy" id="1306992"/>
    <lineage>
        <taxon>Bacteria</taxon>
        <taxon>Pseudomonadati</taxon>
        <taxon>Pseudomonadota</taxon>
        <taxon>Gammaproteobacteria</taxon>
        <taxon>Alteromonadales</taxon>
        <taxon>Alteromonadaceae</taxon>
        <taxon>Halioxenophilus</taxon>
    </lineage>
</organism>
<name>A0AAV3U2J6_9ALTE</name>
<dbReference type="NCBIfam" id="TIGR03375">
    <property type="entry name" value="type_I_sec_LssB"/>
    <property type="match status" value="1"/>
</dbReference>
<dbReference type="Pfam" id="PF00664">
    <property type="entry name" value="ABC_membrane"/>
    <property type="match status" value="1"/>
</dbReference>
<protein>
    <submittedName>
        <fullName evidence="14">Type I secretion system permease/ATPase</fullName>
    </submittedName>
</protein>
<accession>A0AAV3U2J6</accession>
<evidence type="ECO:0000313" key="14">
    <source>
        <dbReference type="EMBL" id="GAA4943395.1"/>
    </source>
</evidence>
<keyword evidence="4 10" id="KW-0812">Transmembrane</keyword>
<gene>
    <name evidence="14" type="ORF">GCM10025791_22720</name>
</gene>